<feature type="region of interest" description="Disordered" evidence="1">
    <location>
        <begin position="1"/>
        <end position="28"/>
    </location>
</feature>
<feature type="compositionally biased region" description="Basic and acidic residues" evidence="1">
    <location>
        <begin position="7"/>
        <end position="22"/>
    </location>
</feature>
<keyword evidence="2" id="KW-0472">Membrane</keyword>
<feature type="transmembrane region" description="Helical" evidence="2">
    <location>
        <begin position="38"/>
        <end position="56"/>
    </location>
</feature>
<evidence type="ECO:0000313" key="4">
    <source>
        <dbReference type="Proteomes" id="UP000030848"/>
    </source>
</evidence>
<evidence type="ECO:0008006" key="5">
    <source>
        <dbReference type="Google" id="ProtNLM"/>
    </source>
</evidence>
<comment type="caution">
    <text evidence="3">The sequence shown here is derived from an EMBL/GenBank/DDBJ whole genome shotgun (WGS) entry which is preliminary data.</text>
</comment>
<dbReference type="OMA" id="GWHGETG"/>
<dbReference type="InterPro" id="IPR024341">
    <property type="entry name" value="DUF2631"/>
</dbReference>
<keyword evidence="2" id="KW-0812">Transmembrane</keyword>
<sequence length="88" mass="9791">MIVAGKAVEKRTGTEVDPRDEPSAEWGWHGSFPKATRAGALVAGILMFVMLYGNHQNRTEDIVLIVIGATLILGVLFDIRRSRTAWRR</sequence>
<gene>
    <name evidence="3" type="ORF">MINT15_06630</name>
</gene>
<dbReference type="EMBL" id="JRZE01000002">
    <property type="protein sequence ID" value="KHF45446.1"/>
    <property type="molecule type" value="Genomic_DNA"/>
</dbReference>
<proteinExistence type="predicted"/>
<keyword evidence="2" id="KW-1133">Transmembrane helix</keyword>
<protein>
    <recommendedName>
        <fullName evidence="5">DUF2631 domain-containing protein</fullName>
    </recommendedName>
</protein>
<dbReference type="Proteomes" id="UP000030848">
    <property type="component" value="Unassembled WGS sequence"/>
</dbReference>
<accession>A0A837DHT6</accession>
<dbReference type="Pfam" id="PF10939">
    <property type="entry name" value="DUF2631"/>
    <property type="match status" value="1"/>
</dbReference>
<feature type="transmembrane region" description="Helical" evidence="2">
    <location>
        <begin position="62"/>
        <end position="79"/>
    </location>
</feature>
<evidence type="ECO:0000256" key="1">
    <source>
        <dbReference type="SAM" id="MobiDB-lite"/>
    </source>
</evidence>
<evidence type="ECO:0000313" key="3">
    <source>
        <dbReference type="EMBL" id="KHF45446.1"/>
    </source>
</evidence>
<dbReference type="AlphaFoldDB" id="A0A837DHT6"/>
<reference evidence="3 4" key="1">
    <citation type="submission" date="2014-10" db="EMBL/GenBank/DDBJ databases">
        <title>Genome sequence of Micropolyspora internatus JCM3315.</title>
        <authorList>
            <person name="Shin S.-K."/>
            <person name="Yi H."/>
        </authorList>
    </citation>
    <scope>NUCLEOTIDE SEQUENCE [LARGE SCALE GENOMIC DNA]</scope>
    <source>
        <strain evidence="3 4">JCM 3315</strain>
    </source>
</reference>
<organism evidence="3 4">
    <name type="scientific">Saccharomonospora viridis</name>
    <dbReference type="NCBI Taxonomy" id="1852"/>
    <lineage>
        <taxon>Bacteria</taxon>
        <taxon>Bacillati</taxon>
        <taxon>Actinomycetota</taxon>
        <taxon>Actinomycetes</taxon>
        <taxon>Pseudonocardiales</taxon>
        <taxon>Pseudonocardiaceae</taxon>
        <taxon>Saccharomonospora</taxon>
    </lineage>
</organism>
<name>A0A837DHT6_9PSEU</name>
<evidence type="ECO:0000256" key="2">
    <source>
        <dbReference type="SAM" id="Phobius"/>
    </source>
</evidence>